<dbReference type="EMBL" id="CAJVPZ010072820">
    <property type="protein sequence ID" value="CAG8801775.1"/>
    <property type="molecule type" value="Genomic_DNA"/>
</dbReference>
<dbReference type="AlphaFoldDB" id="A0A9N9JZQ4"/>
<feature type="non-terminal residue" evidence="2">
    <location>
        <position position="50"/>
    </location>
</feature>
<dbReference type="Proteomes" id="UP000789396">
    <property type="component" value="Unassembled WGS sequence"/>
</dbReference>
<sequence length="50" mass="5280">TSFGECPPPISEVSQTIQIITNVTLNPDPPKANSPLELKGSATTNEDIVD</sequence>
<comment type="caution">
    <text evidence="2">The sequence shown here is derived from an EMBL/GenBank/DDBJ whole genome shotgun (WGS) entry which is preliminary data.</text>
</comment>
<organism evidence="2 3">
    <name type="scientific">Racocetra fulgida</name>
    <dbReference type="NCBI Taxonomy" id="60492"/>
    <lineage>
        <taxon>Eukaryota</taxon>
        <taxon>Fungi</taxon>
        <taxon>Fungi incertae sedis</taxon>
        <taxon>Mucoromycota</taxon>
        <taxon>Glomeromycotina</taxon>
        <taxon>Glomeromycetes</taxon>
        <taxon>Diversisporales</taxon>
        <taxon>Gigasporaceae</taxon>
        <taxon>Racocetra</taxon>
    </lineage>
</organism>
<keyword evidence="3" id="KW-1185">Reference proteome</keyword>
<feature type="non-terminal residue" evidence="2">
    <location>
        <position position="1"/>
    </location>
</feature>
<evidence type="ECO:0000256" key="1">
    <source>
        <dbReference type="SAM" id="MobiDB-lite"/>
    </source>
</evidence>
<feature type="region of interest" description="Disordered" evidence="1">
    <location>
        <begin position="25"/>
        <end position="50"/>
    </location>
</feature>
<proteinExistence type="predicted"/>
<name>A0A9N9JZQ4_9GLOM</name>
<protein>
    <submittedName>
        <fullName evidence="2">17494_t:CDS:1</fullName>
    </submittedName>
</protein>
<gene>
    <name evidence="2" type="ORF">RFULGI_LOCUS17808</name>
</gene>
<reference evidence="2" key="1">
    <citation type="submission" date="2021-06" db="EMBL/GenBank/DDBJ databases">
        <authorList>
            <person name="Kallberg Y."/>
            <person name="Tangrot J."/>
            <person name="Rosling A."/>
        </authorList>
    </citation>
    <scope>NUCLEOTIDE SEQUENCE</scope>
    <source>
        <strain evidence="2">IN212</strain>
    </source>
</reference>
<evidence type="ECO:0000313" key="2">
    <source>
        <dbReference type="EMBL" id="CAG8801775.1"/>
    </source>
</evidence>
<feature type="compositionally biased region" description="Polar residues" evidence="1">
    <location>
        <begin position="41"/>
        <end position="50"/>
    </location>
</feature>
<accession>A0A9N9JZQ4</accession>
<evidence type="ECO:0000313" key="3">
    <source>
        <dbReference type="Proteomes" id="UP000789396"/>
    </source>
</evidence>
<dbReference type="OrthoDB" id="2392981at2759"/>